<reference evidence="2" key="1">
    <citation type="submission" date="2018-06" db="EMBL/GenBank/DDBJ databases">
        <authorList>
            <person name="Zhirakovskaya E."/>
        </authorList>
    </citation>
    <scope>NUCLEOTIDE SEQUENCE</scope>
</reference>
<feature type="transmembrane region" description="Helical" evidence="1">
    <location>
        <begin position="34"/>
        <end position="52"/>
    </location>
</feature>
<gene>
    <name evidence="2" type="ORF">MNBD_CHLOROFLEXI01-4689</name>
</gene>
<protein>
    <submittedName>
        <fullName evidence="2">Uncharacterized protein</fullName>
    </submittedName>
</protein>
<evidence type="ECO:0000256" key="1">
    <source>
        <dbReference type="SAM" id="Phobius"/>
    </source>
</evidence>
<keyword evidence="1" id="KW-1133">Transmembrane helix</keyword>
<organism evidence="2">
    <name type="scientific">hydrothermal vent metagenome</name>
    <dbReference type="NCBI Taxonomy" id="652676"/>
    <lineage>
        <taxon>unclassified sequences</taxon>
        <taxon>metagenomes</taxon>
        <taxon>ecological metagenomes</taxon>
    </lineage>
</organism>
<sequence length="59" mass="6786">MAKARKRRQLKKKPPKISDIARIRNRKRTFAEKFLLVMGILIVLSMVLSLVFSNAGQAF</sequence>
<evidence type="ECO:0000313" key="2">
    <source>
        <dbReference type="EMBL" id="VAW41534.1"/>
    </source>
</evidence>
<dbReference type="AlphaFoldDB" id="A0A3B0WD12"/>
<accession>A0A3B0WD12</accession>
<dbReference type="EMBL" id="UOEU01000847">
    <property type="protein sequence ID" value="VAW41534.1"/>
    <property type="molecule type" value="Genomic_DNA"/>
</dbReference>
<proteinExistence type="predicted"/>
<keyword evidence="1" id="KW-0472">Membrane</keyword>
<keyword evidence="1" id="KW-0812">Transmembrane</keyword>
<name>A0A3B0WD12_9ZZZZ</name>